<name>A0ABP7NIM4_9MICO</name>
<accession>A0ABP7NIM4</accession>
<dbReference type="PRINTS" id="PR00014">
    <property type="entry name" value="FNTYPEIII"/>
</dbReference>
<dbReference type="InterPro" id="IPR036116">
    <property type="entry name" value="FN3_sf"/>
</dbReference>
<protein>
    <recommendedName>
        <fullName evidence="4">Fibronectin type-III domain-containing protein</fullName>
    </recommendedName>
</protein>
<reference evidence="6" key="1">
    <citation type="journal article" date="2019" name="Int. J. Syst. Evol. Microbiol.">
        <title>The Global Catalogue of Microorganisms (GCM) 10K type strain sequencing project: providing services to taxonomists for standard genome sequencing and annotation.</title>
        <authorList>
            <consortium name="The Broad Institute Genomics Platform"/>
            <consortium name="The Broad Institute Genome Sequencing Center for Infectious Disease"/>
            <person name="Wu L."/>
            <person name="Ma J."/>
        </authorList>
    </citation>
    <scope>NUCLEOTIDE SEQUENCE [LARGE SCALE GENOMIC DNA]</scope>
    <source>
        <strain evidence="6">JCM 17024</strain>
    </source>
</reference>
<dbReference type="RefSeq" id="WP_344820228.1">
    <property type="nucleotide sequence ID" value="NZ_BAABCP010000002.1"/>
</dbReference>
<evidence type="ECO:0000313" key="5">
    <source>
        <dbReference type="EMBL" id="GAA3947789.1"/>
    </source>
</evidence>
<dbReference type="Pfam" id="PF00041">
    <property type="entry name" value="fn3"/>
    <property type="match status" value="1"/>
</dbReference>
<dbReference type="PANTHER" id="PTHR13817:SF73">
    <property type="entry name" value="FIBRONECTIN TYPE-III DOMAIN-CONTAINING PROTEIN"/>
    <property type="match status" value="1"/>
</dbReference>
<keyword evidence="2" id="KW-0326">Glycosidase</keyword>
<evidence type="ECO:0000313" key="6">
    <source>
        <dbReference type="Proteomes" id="UP001501591"/>
    </source>
</evidence>
<proteinExistence type="predicted"/>
<keyword evidence="3" id="KW-0624">Polysaccharide degradation</keyword>
<dbReference type="Proteomes" id="UP001501591">
    <property type="component" value="Unassembled WGS sequence"/>
</dbReference>
<dbReference type="Gene3D" id="2.60.40.10">
    <property type="entry name" value="Immunoglobulins"/>
    <property type="match status" value="1"/>
</dbReference>
<dbReference type="EMBL" id="BAABCP010000002">
    <property type="protein sequence ID" value="GAA3947789.1"/>
    <property type="molecule type" value="Genomic_DNA"/>
</dbReference>
<dbReference type="InterPro" id="IPR013783">
    <property type="entry name" value="Ig-like_fold"/>
</dbReference>
<evidence type="ECO:0000256" key="1">
    <source>
        <dbReference type="ARBA" id="ARBA00022737"/>
    </source>
</evidence>
<dbReference type="PROSITE" id="PS50853">
    <property type="entry name" value="FN3"/>
    <property type="match status" value="1"/>
</dbReference>
<keyword evidence="3" id="KW-0119">Carbohydrate metabolism</keyword>
<comment type="caution">
    <text evidence="5">The sequence shown here is derived from an EMBL/GenBank/DDBJ whole genome shotgun (WGS) entry which is preliminary data.</text>
</comment>
<dbReference type="PANTHER" id="PTHR13817">
    <property type="entry name" value="TITIN"/>
    <property type="match status" value="1"/>
</dbReference>
<evidence type="ECO:0000259" key="4">
    <source>
        <dbReference type="PROSITE" id="PS50853"/>
    </source>
</evidence>
<keyword evidence="1" id="KW-0677">Repeat</keyword>
<dbReference type="InterPro" id="IPR050964">
    <property type="entry name" value="Striated_Muscle_Regulatory"/>
</dbReference>
<dbReference type="SMART" id="SM00060">
    <property type="entry name" value="FN3"/>
    <property type="match status" value="1"/>
</dbReference>
<organism evidence="5 6">
    <name type="scientific">Microbacterium soli</name>
    <dbReference type="NCBI Taxonomy" id="446075"/>
    <lineage>
        <taxon>Bacteria</taxon>
        <taxon>Bacillati</taxon>
        <taxon>Actinomycetota</taxon>
        <taxon>Actinomycetes</taxon>
        <taxon>Micrococcales</taxon>
        <taxon>Microbacteriaceae</taxon>
        <taxon>Microbacterium</taxon>
    </lineage>
</organism>
<feature type="domain" description="Fibronectin type-III" evidence="4">
    <location>
        <begin position="136"/>
        <end position="230"/>
    </location>
</feature>
<dbReference type="SUPFAM" id="SSF49265">
    <property type="entry name" value="Fibronectin type III"/>
    <property type="match status" value="1"/>
</dbReference>
<evidence type="ECO:0000256" key="2">
    <source>
        <dbReference type="ARBA" id="ARBA00023295"/>
    </source>
</evidence>
<keyword evidence="6" id="KW-1185">Reference proteome</keyword>
<gene>
    <name evidence="5" type="ORF">GCM10022383_26990</name>
</gene>
<keyword evidence="2" id="KW-0378">Hydrolase</keyword>
<dbReference type="CDD" id="cd00063">
    <property type="entry name" value="FN3"/>
    <property type="match status" value="1"/>
</dbReference>
<sequence>MATNRITSSQGPSPYATFYLDCDIAQTDTTNRRWLLRAYLRMSKASGSSYGGGGYQTVRGNNAEKGRFTRDPFLPSGITGWNEGPYDFWVNANDDGYWAGTSTTYPLRMELSYGNVQTLPSGSITIPKMPAKNIPPGKTPEPSVSAVTASSVYLTWSAPSAGTAAISGYDVQWNTSASESGATTQSQGTTRSKSISGLTADTGYFFRVRAKSSAGTGAWSDWADARTLPGVRVGKGGQFVTGAASVGKAGQFPAAQVFVGKGGAFVSPA</sequence>
<dbReference type="InterPro" id="IPR003961">
    <property type="entry name" value="FN3_dom"/>
</dbReference>
<evidence type="ECO:0000256" key="3">
    <source>
        <dbReference type="ARBA" id="ARBA00023326"/>
    </source>
</evidence>